<evidence type="ECO:0000313" key="1">
    <source>
        <dbReference type="EMBL" id="KAF0902942.1"/>
    </source>
</evidence>
<proteinExistence type="predicted"/>
<comment type="caution">
    <text evidence="1">The sequence shown here is derived from an EMBL/GenBank/DDBJ whole genome shotgun (WGS) entry which is preliminary data.</text>
</comment>
<gene>
    <name evidence="1" type="ORF">E2562_022587</name>
</gene>
<dbReference type="EMBL" id="SPHZ02000008">
    <property type="protein sequence ID" value="KAF0902942.1"/>
    <property type="molecule type" value="Genomic_DNA"/>
</dbReference>
<sequence length="202" mass="21637">MEDVLPGWVGRGGGRHRRSVQMCGVRSAGLWADVRRTPRPHVGETSSSGPTRIGRPWICVRTLGGNPRRLRIHADILHSGVGEATALASSSSHAASPEPLDAAQSPALRAAGRTAFVEPPGMMRKQPWFAQSGTVAPSPSPQPRIHPISLYQKGCYCAITKGDEAAEWFSNYFGKTSHEAAAQLVDAGDRAADARIMSADKY</sequence>
<evidence type="ECO:0000313" key="2">
    <source>
        <dbReference type="Proteomes" id="UP000479710"/>
    </source>
</evidence>
<dbReference type="Proteomes" id="UP000479710">
    <property type="component" value="Unassembled WGS sequence"/>
</dbReference>
<organism evidence="1 2">
    <name type="scientific">Oryza meyeriana var. granulata</name>
    <dbReference type="NCBI Taxonomy" id="110450"/>
    <lineage>
        <taxon>Eukaryota</taxon>
        <taxon>Viridiplantae</taxon>
        <taxon>Streptophyta</taxon>
        <taxon>Embryophyta</taxon>
        <taxon>Tracheophyta</taxon>
        <taxon>Spermatophyta</taxon>
        <taxon>Magnoliopsida</taxon>
        <taxon>Liliopsida</taxon>
        <taxon>Poales</taxon>
        <taxon>Poaceae</taxon>
        <taxon>BOP clade</taxon>
        <taxon>Oryzoideae</taxon>
        <taxon>Oryzeae</taxon>
        <taxon>Oryzinae</taxon>
        <taxon>Oryza</taxon>
        <taxon>Oryza meyeriana</taxon>
    </lineage>
</organism>
<name>A0A6G1CS24_9ORYZ</name>
<keyword evidence="2" id="KW-1185">Reference proteome</keyword>
<protein>
    <submittedName>
        <fullName evidence="1">Uncharacterized protein</fullName>
    </submittedName>
</protein>
<reference evidence="1 2" key="1">
    <citation type="submission" date="2019-11" db="EMBL/GenBank/DDBJ databases">
        <title>Whole genome sequence of Oryza granulata.</title>
        <authorList>
            <person name="Li W."/>
        </authorList>
    </citation>
    <scope>NUCLEOTIDE SEQUENCE [LARGE SCALE GENOMIC DNA]</scope>
    <source>
        <strain evidence="2">cv. Menghai</strain>
        <tissue evidence="1">Leaf</tissue>
    </source>
</reference>
<accession>A0A6G1CS24</accession>
<dbReference type="AlphaFoldDB" id="A0A6G1CS24"/>